<dbReference type="Proteomes" id="UP000799440">
    <property type="component" value="Unassembled WGS sequence"/>
</dbReference>
<feature type="compositionally biased region" description="Basic and acidic residues" evidence="1">
    <location>
        <begin position="38"/>
        <end position="47"/>
    </location>
</feature>
<evidence type="ECO:0000313" key="3">
    <source>
        <dbReference type="Proteomes" id="UP000799440"/>
    </source>
</evidence>
<feature type="region of interest" description="Disordered" evidence="1">
    <location>
        <begin position="31"/>
        <end position="65"/>
    </location>
</feature>
<dbReference type="EMBL" id="MU006562">
    <property type="protein sequence ID" value="KAF2751417.1"/>
    <property type="molecule type" value="Genomic_DNA"/>
</dbReference>
<evidence type="ECO:0000256" key="1">
    <source>
        <dbReference type="SAM" id="MobiDB-lite"/>
    </source>
</evidence>
<accession>A0A6A6VQC2</accession>
<evidence type="ECO:0000313" key="2">
    <source>
        <dbReference type="EMBL" id="KAF2751417.1"/>
    </source>
</evidence>
<name>A0A6A6VQC2_9PLEO</name>
<proteinExistence type="predicted"/>
<organism evidence="2 3">
    <name type="scientific">Sporormia fimetaria CBS 119925</name>
    <dbReference type="NCBI Taxonomy" id="1340428"/>
    <lineage>
        <taxon>Eukaryota</taxon>
        <taxon>Fungi</taxon>
        <taxon>Dikarya</taxon>
        <taxon>Ascomycota</taxon>
        <taxon>Pezizomycotina</taxon>
        <taxon>Dothideomycetes</taxon>
        <taxon>Pleosporomycetidae</taxon>
        <taxon>Pleosporales</taxon>
        <taxon>Sporormiaceae</taxon>
        <taxon>Sporormia</taxon>
    </lineage>
</organism>
<sequence length="326" mass="35870">MAPTASGQVLGAGAGAGGVCVFRPCIRSTTSRRRQKRKGEAEGEAQRSAKGWWGQELRGPHDLSTSAPSPLCAALSHIRQGRFQRRARGFACGSVEVHHFTLFLSPHLFHSTPNTAPYHGCNLPVSTTPAAARQTTCHRGCSHRIPPFCASSRCGVLFRVMCGGESVARLFHHHSLFLCVLKWPDETCRPASLFRYATTPSPRRLVTALEDTQCYGPPFAHVAATIASAMILKFRGLNLVRRAPPSVSFPRADFRVYPLTPIFKRRLMLQTQPSASAAPRHQTAVESQSHEEADAFALKQRIRAPCWTFVILSHAPRTNLETLQLC</sequence>
<gene>
    <name evidence="2" type="ORF">M011DRAFT_113598</name>
</gene>
<keyword evidence="3" id="KW-1185">Reference proteome</keyword>
<dbReference type="AlphaFoldDB" id="A0A6A6VQC2"/>
<reference evidence="2" key="1">
    <citation type="journal article" date="2020" name="Stud. Mycol.">
        <title>101 Dothideomycetes genomes: a test case for predicting lifestyles and emergence of pathogens.</title>
        <authorList>
            <person name="Haridas S."/>
            <person name="Albert R."/>
            <person name="Binder M."/>
            <person name="Bloem J."/>
            <person name="Labutti K."/>
            <person name="Salamov A."/>
            <person name="Andreopoulos B."/>
            <person name="Baker S."/>
            <person name="Barry K."/>
            <person name="Bills G."/>
            <person name="Bluhm B."/>
            <person name="Cannon C."/>
            <person name="Castanera R."/>
            <person name="Culley D."/>
            <person name="Daum C."/>
            <person name="Ezra D."/>
            <person name="Gonzalez J."/>
            <person name="Henrissat B."/>
            <person name="Kuo A."/>
            <person name="Liang C."/>
            <person name="Lipzen A."/>
            <person name="Lutzoni F."/>
            <person name="Magnuson J."/>
            <person name="Mondo S."/>
            <person name="Nolan M."/>
            <person name="Ohm R."/>
            <person name="Pangilinan J."/>
            <person name="Park H.-J."/>
            <person name="Ramirez L."/>
            <person name="Alfaro M."/>
            <person name="Sun H."/>
            <person name="Tritt A."/>
            <person name="Yoshinaga Y."/>
            <person name="Zwiers L.-H."/>
            <person name="Turgeon B."/>
            <person name="Goodwin S."/>
            <person name="Spatafora J."/>
            <person name="Crous P."/>
            <person name="Grigoriev I."/>
        </authorList>
    </citation>
    <scope>NUCLEOTIDE SEQUENCE</scope>
    <source>
        <strain evidence="2">CBS 119925</strain>
    </source>
</reference>
<protein>
    <submittedName>
        <fullName evidence="2">Uncharacterized protein</fullName>
    </submittedName>
</protein>